<feature type="transmembrane region" description="Helical" evidence="12">
    <location>
        <begin position="280"/>
        <end position="300"/>
    </location>
</feature>
<reference evidence="14 15" key="1">
    <citation type="journal article" date="2010" name="J. Bacteriol.">
        <title>Genome sequences of Pelagibaca bermudensis HTCC2601T and Maritimibacter alkaliphilus HTCC2654T, the type strains of two marine Roseobacter genera.</title>
        <authorList>
            <person name="Thrash J.C."/>
            <person name="Cho J.C."/>
            <person name="Ferriera S."/>
            <person name="Johnson J."/>
            <person name="Vergin K.L."/>
            <person name="Giovannoni S.J."/>
        </authorList>
    </citation>
    <scope>NUCLEOTIDE SEQUENCE [LARGE SCALE GENOMIC DNA]</scope>
    <source>
        <strain evidence="14 15">HTCC2654</strain>
    </source>
</reference>
<dbReference type="Pfam" id="PF00999">
    <property type="entry name" value="Na_H_Exchanger"/>
    <property type="match status" value="1"/>
</dbReference>
<keyword evidence="5" id="KW-0633">Potassium transport</keyword>
<organism evidence="14 15">
    <name type="scientific">Maritimibacter alkaliphilus HTCC2654</name>
    <dbReference type="NCBI Taxonomy" id="314271"/>
    <lineage>
        <taxon>Bacteria</taxon>
        <taxon>Pseudomonadati</taxon>
        <taxon>Pseudomonadota</taxon>
        <taxon>Alphaproteobacteria</taxon>
        <taxon>Rhodobacterales</taxon>
        <taxon>Roseobacteraceae</taxon>
        <taxon>Maritimibacter</taxon>
    </lineage>
</organism>
<dbReference type="InterPro" id="IPR006153">
    <property type="entry name" value="Cation/H_exchanger_TM"/>
</dbReference>
<feature type="compositionally biased region" description="Acidic residues" evidence="11">
    <location>
        <begin position="617"/>
        <end position="630"/>
    </location>
</feature>
<keyword evidence="10 12" id="KW-0472">Membrane</keyword>
<dbReference type="NCBIfam" id="TIGR00932">
    <property type="entry name" value="2a37"/>
    <property type="match status" value="1"/>
</dbReference>
<dbReference type="OrthoDB" id="9781411at2"/>
<dbReference type="InterPro" id="IPR003148">
    <property type="entry name" value="RCK_N"/>
</dbReference>
<feature type="transmembrane region" description="Helical" evidence="12">
    <location>
        <begin position="85"/>
        <end position="107"/>
    </location>
</feature>
<feature type="transmembrane region" description="Helical" evidence="12">
    <location>
        <begin position="189"/>
        <end position="213"/>
    </location>
</feature>
<accession>A3VL34</accession>
<dbReference type="Proteomes" id="UP000002931">
    <property type="component" value="Unassembled WGS sequence"/>
</dbReference>
<evidence type="ECO:0000256" key="7">
    <source>
        <dbReference type="ARBA" id="ARBA00022958"/>
    </source>
</evidence>
<evidence type="ECO:0000256" key="10">
    <source>
        <dbReference type="ARBA" id="ARBA00023136"/>
    </source>
</evidence>
<feature type="transmembrane region" description="Helical" evidence="12">
    <location>
        <begin position="306"/>
        <end position="328"/>
    </location>
</feature>
<evidence type="ECO:0000256" key="2">
    <source>
        <dbReference type="ARBA" id="ARBA00005551"/>
    </source>
</evidence>
<dbReference type="Gene3D" id="3.40.50.720">
    <property type="entry name" value="NAD(P)-binding Rossmann-like Domain"/>
    <property type="match status" value="1"/>
</dbReference>
<dbReference type="PROSITE" id="PS51201">
    <property type="entry name" value="RCK_N"/>
    <property type="match status" value="1"/>
</dbReference>
<keyword evidence="8 12" id="KW-1133">Transmembrane helix</keyword>
<feature type="domain" description="RCK N-terminal" evidence="13">
    <location>
        <begin position="410"/>
        <end position="527"/>
    </location>
</feature>
<dbReference type="GO" id="GO:0012505">
    <property type="term" value="C:endomembrane system"/>
    <property type="evidence" value="ECO:0007669"/>
    <property type="project" value="UniProtKB-SubCell"/>
</dbReference>
<dbReference type="STRING" id="314271.RB2654_05350"/>
<dbReference type="EMBL" id="AAMT01000020">
    <property type="protein sequence ID" value="EAQ11084.1"/>
    <property type="molecule type" value="Genomic_DNA"/>
</dbReference>
<dbReference type="eggNOG" id="COG0475">
    <property type="taxonomic scope" value="Bacteria"/>
</dbReference>
<dbReference type="PANTHER" id="PTHR46157:SF4">
    <property type="entry name" value="K(+) EFFLUX ANTIPORTER 3, CHLOROPLASTIC"/>
    <property type="match status" value="1"/>
</dbReference>
<dbReference type="RefSeq" id="WP_008329405.1">
    <property type="nucleotide sequence ID" value="NZ_CH902578.1"/>
</dbReference>
<evidence type="ECO:0000256" key="9">
    <source>
        <dbReference type="ARBA" id="ARBA00023065"/>
    </source>
</evidence>
<dbReference type="InterPro" id="IPR004771">
    <property type="entry name" value="K/H_exchanger"/>
</dbReference>
<evidence type="ECO:0000256" key="11">
    <source>
        <dbReference type="SAM" id="MobiDB-lite"/>
    </source>
</evidence>
<keyword evidence="6 12" id="KW-0812">Transmembrane</keyword>
<feature type="transmembrane region" description="Helical" evidence="12">
    <location>
        <begin position="30"/>
        <end position="48"/>
    </location>
</feature>
<feature type="region of interest" description="Disordered" evidence="11">
    <location>
        <begin position="603"/>
        <end position="630"/>
    </location>
</feature>
<dbReference type="PANTHER" id="PTHR46157">
    <property type="entry name" value="K(+) EFFLUX ANTIPORTER 3, CHLOROPLASTIC"/>
    <property type="match status" value="1"/>
</dbReference>
<dbReference type="Pfam" id="PF02254">
    <property type="entry name" value="TrkA_N"/>
    <property type="match status" value="1"/>
</dbReference>
<dbReference type="FunFam" id="3.40.50.720:FF:000036">
    <property type="entry name" value="Glutathione-regulated potassium-efflux system protein KefB"/>
    <property type="match status" value="1"/>
</dbReference>
<dbReference type="GO" id="GO:0015297">
    <property type="term" value="F:antiporter activity"/>
    <property type="evidence" value="ECO:0007669"/>
    <property type="project" value="UniProtKB-KW"/>
</dbReference>
<feature type="transmembrane region" description="Helical" evidence="12">
    <location>
        <begin position="113"/>
        <end position="134"/>
    </location>
</feature>
<feature type="transmembrane region" description="Helical" evidence="12">
    <location>
        <begin position="146"/>
        <end position="169"/>
    </location>
</feature>
<dbReference type="InterPro" id="IPR036291">
    <property type="entry name" value="NAD(P)-bd_dom_sf"/>
</dbReference>
<keyword evidence="15" id="KW-1185">Reference proteome</keyword>
<protein>
    <submittedName>
        <fullName evidence="14">Glutathione-regulated potassium-efflux system protein</fullName>
    </submittedName>
</protein>
<feature type="transmembrane region" description="Helical" evidence="12">
    <location>
        <begin position="54"/>
        <end position="73"/>
    </location>
</feature>
<evidence type="ECO:0000313" key="14">
    <source>
        <dbReference type="EMBL" id="EAQ11084.1"/>
    </source>
</evidence>
<evidence type="ECO:0000256" key="6">
    <source>
        <dbReference type="ARBA" id="ARBA00022692"/>
    </source>
</evidence>
<comment type="caution">
    <text evidence="14">The sequence shown here is derived from an EMBL/GenBank/DDBJ whole genome shotgun (WGS) entry which is preliminary data.</text>
</comment>
<evidence type="ECO:0000259" key="13">
    <source>
        <dbReference type="PROSITE" id="PS51201"/>
    </source>
</evidence>
<dbReference type="GO" id="GO:0005886">
    <property type="term" value="C:plasma membrane"/>
    <property type="evidence" value="ECO:0007669"/>
    <property type="project" value="TreeGrafter"/>
</dbReference>
<feature type="transmembrane region" description="Helical" evidence="12">
    <location>
        <begin position="370"/>
        <end position="391"/>
    </location>
</feature>
<comment type="subcellular location">
    <subcellularLocation>
        <location evidence="1">Endomembrane system</location>
        <topology evidence="1">Multi-pass membrane protein</topology>
    </subcellularLocation>
</comment>
<evidence type="ECO:0000256" key="3">
    <source>
        <dbReference type="ARBA" id="ARBA00022448"/>
    </source>
</evidence>
<evidence type="ECO:0000256" key="8">
    <source>
        <dbReference type="ARBA" id="ARBA00022989"/>
    </source>
</evidence>
<proteinExistence type="inferred from homology"/>
<keyword evidence="7" id="KW-0630">Potassium</keyword>
<gene>
    <name evidence="14" type="ORF">RB2654_05350</name>
</gene>
<dbReference type="Gene3D" id="1.20.1530.20">
    <property type="match status" value="1"/>
</dbReference>
<dbReference type="eggNOG" id="COG1226">
    <property type="taxonomic scope" value="Bacteria"/>
</dbReference>
<feature type="transmembrane region" description="Helical" evidence="12">
    <location>
        <begin position="335"/>
        <end position="358"/>
    </location>
</feature>
<evidence type="ECO:0000313" key="15">
    <source>
        <dbReference type="Proteomes" id="UP000002931"/>
    </source>
</evidence>
<evidence type="ECO:0000256" key="4">
    <source>
        <dbReference type="ARBA" id="ARBA00022449"/>
    </source>
</evidence>
<evidence type="ECO:0000256" key="12">
    <source>
        <dbReference type="SAM" id="Phobius"/>
    </source>
</evidence>
<dbReference type="InterPro" id="IPR038770">
    <property type="entry name" value="Na+/solute_symporter_sf"/>
</dbReference>
<keyword evidence="4" id="KW-0050">Antiport</keyword>
<evidence type="ECO:0000256" key="5">
    <source>
        <dbReference type="ARBA" id="ARBA00022538"/>
    </source>
</evidence>
<comment type="similarity">
    <text evidence="2">Belongs to the monovalent cation:proton antiporter 2 (CPA2) transporter (TC 2.A.37) family.</text>
</comment>
<dbReference type="SUPFAM" id="SSF51735">
    <property type="entry name" value="NAD(P)-binding Rossmann-fold domains"/>
    <property type="match status" value="1"/>
</dbReference>
<name>A3VL34_9RHOB</name>
<dbReference type="AlphaFoldDB" id="A3VL34"/>
<dbReference type="HOGENOM" id="CLU_005126_9_3_5"/>
<keyword evidence="3" id="KW-0813">Transport</keyword>
<keyword evidence="9" id="KW-0406">Ion transport</keyword>
<sequence length="630" mass="68479">METFLLNATIYLGAAVVAVPIAIRLGLGSVLGYLVAGLLIGPITGIDGGETEGLMHFAEFGVVMMLFIIGLELDPGALWDMRHRLMGLGGLQVLLTTGVVTAGVMVLGEGWQVALAVGLMLALSSTAIVLQTLTEKGLMQSPGGRSSFSVLLTQDIAVIPMLLILPFLASSGAHHGGEEHSSVSIVENLPSWGVALVTLGAIAAIILGGRYLVRPVFNFIGRARLREMFTAVALLIVVGIATLMNMVGLSPALGAFLAGVMLANSEFRHQLETDIEPFKGLLLGLFFITVGAGMDVRGFIADPARLIGLAVLLMAAKAAVLAPLGYFFHLRGRNLWLFTLGLAQAGEFGFLMVTFSAQQGVITNAIGQDVLTVIALSMLLTPLAFIAYDFYDRRASEKTEHHEEDEIDHTSDVIIVGIGRFGQVVNRLVRSVGYETTVLDNNLQTIQMMRKFGVKGFFGDPTRPDLLKAAGLLSAKVLVVAVNSPEACMKIVAHARAQRPDIHIIARARDRTHVYGLYQAGANDIVREMFDSSLRVGRYVLENIGLSEFEAHEAERMFYKHDRHIIRELANYWDPKLRADENEAYRERAMALDKDMESAMLTQLMALDQDPKPSRDDDFDEDDEDEAKAS</sequence>
<dbReference type="GO" id="GO:1902600">
    <property type="term" value="P:proton transmembrane transport"/>
    <property type="evidence" value="ECO:0007669"/>
    <property type="project" value="InterPro"/>
</dbReference>
<dbReference type="GO" id="GO:0008324">
    <property type="term" value="F:monoatomic cation transmembrane transporter activity"/>
    <property type="evidence" value="ECO:0007669"/>
    <property type="project" value="InterPro"/>
</dbReference>
<evidence type="ECO:0000256" key="1">
    <source>
        <dbReference type="ARBA" id="ARBA00004127"/>
    </source>
</evidence>
<dbReference type="GO" id="GO:0006813">
    <property type="term" value="P:potassium ion transport"/>
    <property type="evidence" value="ECO:0007669"/>
    <property type="project" value="UniProtKB-KW"/>
</dbReference>